<organism evidence="1 2">
    <name type="scientific">Agrobacterium genomosp. 13 str. CFBP 6927</name>
    <dbReference type="NCBI Taxonomy" id="1183428"/>
    <lineage>
        <taxon>Bacteria</taxon>
        <taxon>Pseudomonadati</taxon>
        <taxon>Pseudomonadota</taxon>
        <taxon>Alphaproteobacteria</taxon>
        <taxon>Hyphomicrobiales</taxon>
        <taxon>Rhizobiaceae</taxon>
        <taxon>Rhizobium/Agrobacterium group</taxon>
        <taxon>Agrobacterium</taxon>
        <taxon>Agrobacterium tumefaciens complex</taxon>
    </lineage>
</organism>
<sequence>MLKRQYLTAPSSKERDNDFAAREIALAERFRAIGAEPSYPPHFLWSL</sequence>
<accession>A0ABM9VN09</accession>
<reference evidence="1 2" key="1">
    <citation type="submission" date="2016-01" db="EMBL/GenBank/DDBJ databases">
        <authorList>
            <person name="Regsiter A."/>
            <person name="william w."/>
        </authorList>
    </citation>
    <scope>NUCLEOTIDE SEQUENCE [LARGE SCALE GENOMIC DNA]</scope>
    <source>
        <strain evidence="1 2">CFBP 6927</strain>
    </source>
</reference>
<dbReference type="RefSeq" id="WP_167377584.1">
    <property type="nucleotide sequence ID" value="NZ_LT009757.1"/>
</dbReference>
<dbReference type="Proteomes" id="UP000191812">
    <property type="component" value="Unassembled WGS sequence"/>
</dbReference>
<gene>
    <name evidence="1" type="ORF">AGR13a_Lc90077</name>
</gene>
<dbReference type="EMBL" id="FBWH01000048">
    <property type="protein sequence ID" value="CUX63548.1"/>
    <property type="molecule type" value="Genomic_DNA"/>
</dbReference>
<protein>
    <submittedName>
        <fullName evidence="1">Uncharacterized protein</fullName>
    </submittedName>
</protein>
<proteinExistence type="predicted"/>
<name>A0ABM9VN09_9HYPH</name>
<comment type="caution">
    <text evidence="1">The sequence shown here is derived from an EMBL/GenBank/DDBJ whole genome shotgun (WGS) entry which is preliminary data.</text>
</comment>
<evidence type="ECO:0000313" key="1">
    <source>
        <dbReference type="EMBL" id="CUX63548.1"/>
    </source>
</evidence>
<evidence type="ECO:0000313" key="2">
    <source>
        <dbReference type="Proteomes" id="UP000191812"/>
    </source>
</evidence>
<keyword evidence="2" id="KW-1185">Reference proteome</keyword>